<dbReference type="Pfam" id="PF00391">
    <property type="entry name" value="PEP-utilizers"/>
    <property type="match status" value="1"/>
</dbReference>
<keyword evidence="1" id="KW-1003">Cell membrane</keyword>
<dbReference type="InterPro" id="IPR036637">
    <property type="entry name" value="Phosphohistidine_dom_sf"/>
</dbReference>
<dbReference type="Pfam" id="PF02660">
    <property type="entry name" value="G3P_acyltransf"/>
    <property type="match status" value="1"/>
</dbReference>
<evidence type="ECO:0000256" key="9">
    <source>
        <dbReference type="ARBA" id="ARBA00023264"/>
    </source>
</evidence>
<dbReference type="InterPro" id="IPR008279">
    <property type="entry name" value="PEP-util_enz_mobile_dom"/>
</dbReference>
<evidence type="ECO:0000259" key="12">
    <source>
        <dbReference type="Pfam" id="PF01326"/>
    </source>
</evidence>
<evidence type="ECO:0000256" key="6">
    <source>
        <dbReference type="ARBA" id="ARBA00023098"/>
    </source>
</evidence>
<feature type="domain" description="Pyruvate phosphate dikinase AMP/ATP-binding" evidence="12">
    <location>
        <begin position="262"/>
        <end position="381"/>
    </location>
</feature>
<evidence type="ECO:0000256" key="5">
    <source>
        <dbReference type="ARBA" id="ARBA00022989"/>
    </source>
</evidence>
<keyword evidence="6" id="KW-0443">Lipid metabolism</keyword>
<proteinExistence type="predicted"/>
<keyword evidence="8" id="KW-0594">Phospholipid biosynthesis</keyword>
<dbReference type="SUPFAM" id="SSF56059">
    <property type="entry name" value="Glutathione synthetase ATP-binding domain-like"/>
    <property type="match status" value="1"/>
</dbReference>
<accession>B8HLG6</accession>
<dbReference type="InterPro" id="IPR002192">
    <property type="entry name" value="PPDK_AMP/ATP-bd"/>
</dbReference>
<evidence type="ECO:0000256" key="2">
    <source>
        <dbReference type="ARBA" id="ARBA00022516"/>
    </source>
</evidence>
<dbReference type="eggNOG" id="COG0574">
    <property type="taxonomic scope" value="Bacteria"/>
</dbReference>
<dbReference type="SMART" id="SM01207">
    <property type="entry name" value="G3P_acyltransf"/>
    <property type="match status" value="1"/>
</dbReference>
<dbReference type="OrthoDB" id="9765468at2"/>
<feature type="transmembrane region" description="Helical" evidence="10">
    <location>
        <begin position="40"/>
        <end position="65"/>
    </location>
</feature>
<keyword evidence="13" id="KW-0418">Kinase</keyword>
<keyword evidence="2" id="KW-0444">Lipid biosynthesis</keyword>
<evidence type="ECO:0000256" key="4">
    <source>
        <dbReference type="ARBA" id="ARBA00022692"/>
    </source>
</evidence>
<evidence type="ECO:0000256" key="8">
    <source>
        <dbReference type="ARBA" id="ARBA00023209"/>
    </source>
</evidence>
<feature type="transmembrane region" description="Helical" evidence="10">
    <location>
        <begin position="6"/>
        <end position="28"/>
    </location>
</feature>
<dbReference type="EMBL" id="CP001344">
    <property type="protein sequence ID" value="ACL47031.1"/>
    <property type="molecule type" value="Genomic_DNA"/>
</dbReference>
<dbReference type="PANTHER" id="PTHR43615">
    <property type="entry name" value="PHOSPHOENOLPYRUVATE SYNTHASE-RELATED"/>
    <property type="match status" value="1"/>
</dbReference>
<dbReference type="Gene3D" id="3.30.470.20">
    <property type="entry name" value="ATP-grasp fold, B domain"/>
    <property type="match status" value="2"/>
</dbReference>
<organism evidence="13">
    <name type="scientific">Cyanothece sp. (strain PCC 7425 / ATCC 29141)</name>
    <dbReference type="NCBI Taxonomy" id="395961"/>
    <lineage>
        <taxon>Bacteria</taxon>
        <taxon>Bacillati</taxon>
        <taxon>Cyanobacteriota</taxon>
        <taxon>Cyanophyceae</taxon>
        <taxon>Gomontiellales</taxon>
        <taxon>Cyanothecaceae</taxon>
        <taxon>Cyanothece</taxon>
    </lineage>
</organism>
<dbReference type="Gene3D" id="3.30.1490.20">
    <property type="entry name" value="ATP-grasp fold, A domain"/>
    <property type="match status" value="1"/>
</dbReference>
<dbReference type="Gene3D" id="3.50.30.10">
    <property type="entry name" value="Phosphohistidine domain"/>
    <property type="match status" value="1"/>
</dbReference>
<dbReference type="InterPro" id="IPR051549">
    <property type="entry name" value="PEP_Utilizing_Enz"/>
</dbReference>
<dbReference type="HOGENOM" id="CLU_005950_0_0_3"/>
<keyword evidence="9" id="KW-1208">Phospholipid metabolism</keyword>
<dbReference type="SUPFAM" id="SSF52009">
    <property type="entry name" value="Phosphohistidine domain"/>
    <property type="match status" value="1"/>
</dbReference>
<feature type="transmembrane region" description="Helical" evidence="10">
    <location>
        <begin position="110"/>
        <end position="134"/>
    </location>
</feature>
<feature type="transmembrane region" description="Helical" evidence="10">
    <location>
        <begin position="85"/>
        <end position="101"/>
    </location>
</feature>
<evidence type="ECO:0000313" key="13">
    <source>
        <dbReference type="EMBL" id="ACL47031.1"/>
    </source>
</evidence>
<dbReference type="GO" id="GO:0016301">
    <property type="term" value="F:kinase activity"/>
    <property type="evidence" value="ECO:0007669"/>
    <property type="project" value="UniProtKB-KW"/>
</dbReference>
<dbReference type="GO" id="GO:0043772">
    <property type="term" value="F:acyl-phosphate glycerol-3-phosphate acyltransferase activity"/>
    <property type="evidence" value="ECO:0007669"/>
    <property type="project" value="InterPro"/>
</dbReference>
<dbReference type="GO" id="GO:0005524">
    <property type="term" value="F:ATP binding"/>
    <property type="evidence" value="ECO:0007669"/>
    <property type="project" value="InterPro"/>
</dbReference>
<dbReference type="GO" id="GO:0005886">
    <property type="term" value="C:plasma membrane"/>
    <property type="evidence" value="ECO:0007669"/>
    <property type="project" value="InterPro"/>
</dbReference>
<keyword evidence="13" id="KW-0670">Pyruvate</keyword>
<sequence length="959" mass="105440">MGLNQVWSGLLVLLLSFVMGGLPLTGWLTRWLSGRQLAQLGTGNIGVSAAFYHGGTVAGVGAVLAEAGKGFFAVWLARSSFADPTWELIALLALVSGRYWLGRGAGTTNLVWGCVAYDWQVALLIFIIGGISFTLLRERHLGRLGILVLFPLIIALQRQRVSETLVAIALSSLLYWIYQRMEDDLDLGNQRAQASSRRMFKFFQGDRAILSLDHPLDPQKVGAKAAVLSQLKRWGYAVPMGWVLPPGDDPEPLIASLSPSPELPLVVRSSAIGEDSEQASAAGQYHTILQVTARVQLMNAIAECQGFYNDPSAVQYRQDRGLGEAGMAVLVQVQVRGVFSGVAFSRDPVQSGLNAVAIEALPGGAQAVVSGQTTPECYQVIFPVDQEASEDLSLQGEPGDLPPHLLLQVASLARELEDRYHGIPQDIEWSYDGQTLWLLQARPITTLLPIWTRKIAAEVIPGLIHPLTWSINRPLTCGVWGQIFTIVLGQQARDLDFTQTATLHQGRAYFNASLLGQIFQRMGLPASSLEFLTRGAKLGKPALASTLAKLPGLLKLLGRERQLVKDFRRDQRQKLLPLLTQLGEHPVDRLSAPELLQRIHQILQGLEVATYYSILAPLSAALNQAVLKVADRDLDTSQASETAALRHLQAIATEARQQLGELLDFSAEDLFAQLANSPAGAKVLDQWQGFLATYGYMSPVATDIAVPTWREDPQPLRALFCQYLRQPPAPPTRPPTPRKSWKVKLVQERFNLKGTVSALYSQLLAHLRWSFVALEQLWLRESLLEQSGDIFFLEFTEIATAIEYPTDVPVEQFKQLITARRQQMAQDRQITVPPVVYGNSPITIHLELSPWQAKETIQGIGASPGQVEGWVKVLLNFEQLTEIDRQTILVVPYTDAGWAPLLAHAGGLIAEVGGRLSHGAIVAREYGIPAVMEVAHATRRLQEGQRVRIDGQRGIVEIL</sequence>
<feature type="domain" description="Pyruvate phosphate dikinase AMP/ATP-binding" evidence="12">
    <location>
        <begin position="406"/>
        <end position="447"/>
    </location>
</feature>
<dbReference type="PANTHER" id="PTHR43615:SF1">
    <property type="entry name" value="PPDK_N DOMAIN-CONTAINING PROTEIN"/>
    <property type="match status" value="1"/>
</dbReference>
<protein>
    <submittedName>
        <fullName evidence="13">Pyruvate phosphate dikinase PEP/pyruvate-binding</fullName>
    </submittedName>
</protein>
<keyword evidence="7 10" id="KW-0472">Membrane</keyword>
<keyword evidence="3" id="KW-0808">Transferase</keyword>
<dbReference type="InterPro" id="IPR013815">
    <property type="entry name" value="ATP_grasp_subdomain_1"/>
</dbReference>
<evidence type="ECO:0000256" key="10">
    <source>
        <dbReference type="SAM" id="Phobius"/>
    </source>
</evidence>
<keyword evidence="5 10" id="KW-1133">Transmembrane helix</keyword>
<evidence type="ECO:0000256" key="1">
    <source>
        <dbReference type="ARBA" id="ARBA00022475"/>
    </source>
</evidence>
<evidence type="ECO:0000256" key="3">
    <source>
        <dbReference type="ARBA" id="ARBA00022679"/>
    </source>
</evidence>
<dbReference type="InterPro" id="IPR003811">
    <property type="entry name" value="G3P_acylTferase_PlsY"/>
</dbReference>
<dbReference type="KEGG" id="cyn:Cyan7425_4726"/>
<gene>
    <name evidence="13" type="ordered locus">Cyan7425_4726</name>
</gene>
<evidence type="ECO:0000259" key="11">
    <source>
        <dbReference type="Pfam" id="PF00391"/>
    </source>
</evidence>
<dbReference type="Pfam" id="PF01326">
    <property type="entry name" value="PPDK_N"/>
    <property type="match status" value="2"/>
</dbReference>
<evidence type="ECO:0000256" key="7">
    <source>
        <dbReference type="ARBA" id="ARBA00023136"/>
    </source>
</evidence>
<feature type="domain" description="PEP-utilising enzyme mobile" evidence="11">
    <location>
        <begin position="884"/>
        <end position="954"/>
    </location>
</feature>
<dbReference type="STRING" id="395961.Cyan7425_4726"/>
<dbReference type="AlphaFoldDB" id="B8HLG6"/>
<keyword evidence="4 10" id="KW-0812">Transmembrane</keyword>
<reference evidence="13" key="1">
    <citation type="submission" date="2009-01" db="EMBL/GenBank/DDBJ databases">
        <title>Complete sequence of chromosome Cyanothece sp. PCC 7425.</title>
        <authorList>
            <consortium name="US DOE Joint Genome Institute"/>
            <person name="Lucas S."/>
            <person name="Copeland A."/>
            <person name="Lapidus A."/>
            <person name="Glavina del Rio T."/>
            <person name="Dalin E."/>
            <person name="Tice H."/>
            <person name="Bruce D."/>
            <person name="Goodwin L."/>
            <person name="Pitluck S."/>
            <person name="Sims D."/>
            <person name="Meineke L."/>
            <person name="Brettin T."/>
            <person name="Detter J.C."/>
            <person name="Han C."/>
            <person name="Larimer F."/>
            <person name="Land M."/>
            <person name="Hauser L."/>
            <person name="Kyrpides N."/>
            <person name="Ovchinnikova G."/>
            <person name="Liberton M."/>
            <person name="Stoeckel J."/>
            <person name="Banerjee A."/>
            <person name="Singh A."/>
            <person name="Page L."/>
            <person name="Sato H."/>
            <person name="Zhao L."/>
            <person name="Sherman L."/>
            <person name="Pakrasi H."/>
            <person name="Richardson P."/>
        </authorList>
    </citation>
    <scope>NUCLEOTIDE SEQUENCE</scope>
    <source>
        <strain evidence="13">PCC 7425</strain>
    </source>
</reference>
<name>B8HLG6_CYAP4</name>
<dbReference type="eggNOG" id="COG3848">
    <property type="taxonomic scope" value="Bacteria"/>
</dbReference>
<dbReference type="GO" id="GO:0008654">
    <property type="term" value="P:phospholipid biosynthetic process"/>
    <property type="evidence" value="ECO:0007669"/>
    <property type="project" value="UniProtKB-KW"/>
</dbReference>
<dbReference type="eggNOG" id="COG0344">
    <property type="taxonomic scope" value="Bacteria"/>
</dbReference>